<evidence type="ECO:0000256" key="1">
    <source>
        <dbReference type="ARBA" id="ARBA00022670"/>
    </source>
</evidence>
<evidence type="ECO:0000256" key="4">
    <source>
        <dbReference type="ARBA" id="ARBA00022833"/>
    </source>
</evidence>
<evidence type="ECO:0000259" key="7">
    <source>
        <dbReference type="Pfam" id="PF01435"/>
    </source>
</evidence>
<dbReference type="Pfam" id="PF01435">
    <property type="entry name" value="Peptidase_M48"/>
    <property type="match status" value="1"/>
</dbReference>
<dbReference type="PANTHER" id="PTHR22726:SF1">
    <property type="entry name" value="METALLOENDOPEPTIDASE OMA1, MITOCHONDRIAL"/>
    <property type="match status" value="1"/>
</dbReference>
<dbReference type="GO" id="GO:0004222">
    <property type="term" value="F:metalloendopeptidase activity"/>
    <property type="evidence" value="ECO:0007669"/>
    <property type="project" value="InterPro"/>
</dbReference>
<dbReference type="STRING" id="3818.A0A444YV23"/>
<evidence type="ECO:0000256" key="3">
    <source>
        <dbReference type="ARBA" id="ARBA00022801"/>
    </source>
</evidence>
<keyword evidence="1 6" id="KW-0645">Protease</keyword>
<evidence type="ECO:0000256" key="5">
    <source>
        <dbReference type="ARBA" id="ARBA00023049"/>
    </source>
</evidence>
<sequence>MSKEQVWSDVGCASVHITGFEGHTEETLKSLTNANAYCKAESGWHKEDEILDDSWVQQSRKKGPAISHLDGLNWEVLVVNDSVVSAIFLPGGKIVVYTGLLEHFKSDAEIATIIVGHAVASHIAEGLTKTLWFAILHLILFQFASRDMVIVNTMASVFLRLTFSRQYNLVHVFLISQFPLWMEMEADYIGLLLIASAGYDPRVVPSVSETGRSQR</sequence>
<evidence type="ECO:0000313" key="8">
    <source>
        <dbReference type="EMBL" id="RYR05777.1"/>
    </source>
</evidence>
<feature type="domain" description="Peptidase M48" evidence="7">
    <location>
        <begin position="55"/>
        <end position="204"/>
    </location>
</feature>
<proteinExistence type="inferred from homology"/>
<organism evidence="8 9">
    <name type="scientific">Arachis hypogaea</name>
    <name type="common">Peanut</name>
    <dbReference type="NCBI Taxonomy" id="3818"/>
    <lineage>
        <taxon>Eukaryota</taxon>
        <taxon>Viridiplantae</taxon>
        <taxon>Streptophyta</taxon>
        <taxon>Embryophyta</taxon>
        <taxon>Tracheophyta</taxon>
        <taxon>Spermatophyta</taxon>
        <taxon>Magnoliopsida</taxon>
        <taxon>eudicotyledons</taxon>
        <taxon>Gunneridae</taxon>
        <taxon>Pentapetalae</taxon>
        <taxon>rosids</taxon>
        <taxon>fabids</taxon>
        <taxon>Fabales</taxon>
        <taxon>Fabaceae</taxon>
        <taxon>Papilionoideae</taxon>
        <taxon>50 kb inversion clade</taxon>
        <taxon>dalbergioids sensu lato</taxon>
        <taxon>Dalbergieae</taxon>
        <taxon>Pterocarpus clade</taxon>
        <taxon>Arachis</taxon>
    </lineage>
</organism>
<keyword evidence="2" id="KW-0479">Metal-binding</keyword>
<dbReference type="PANTHER" id="PTHR22726">
    <property type="entry name" value="METALLOENDOPEPTIDASE OMA1"/>
    <property type="match status" value="1"/>
</dbReference>
<dbReference type="GO" id="GO:0046872">
    <property type="term" value="F:metal ion binding"/>
    <property type="evidence" value="ECO:0007669"/>
    <property type="project" value="UniProtKB-KW"/>
</dbReference>
<comment type="similarity">
    <text evidence="6">Belongs to the peptidase M48 family.</text>
</comment>
<comment type="caution">
    <text evidence="8">The sequence shown here is derived from an EMBL/GenBank/DDBJ whole genome shotgun (WGS) entry which is preliminary data.</text>
</comment>
<name>A0A444YV23_ARAHY</name>
<evidence type="ECO:0000256" key="2">
    <source>
        <dbReference type="ARBA" id="ARBA00022723"/>
    </source>
</evidence>
<comment type="cofactor">
    <cofactor evidence="6">
        <name>Zn(2+)</name>
        <dbReference type="ChEBI" id="CHEBI:29105"/>
    </cofactor>
    <text evidence="6">Binds 1 zinc ion per subunit.</text>
</comment>
<protein>
    <recommendedName>
        <fullName evidence="7">Peptidase M48 domain-containing protein</fullName>
    </recommendedName>
</protein>
<accession>A0A444YV23</accession>
<keyword evidence="4 6" id="KW-0862">Zinc</keyword>
<keyword evidence="3 6" id="KW-0378">Hydrolase</keyword>
<dbReference type="InterPro" id="IPR001915">
    <property type="entry name" value="Peptidase_M48"/>
</dbReference>
<evidence type="ECO:0000256" key="6">
    <source>
        <dbReference type="RuleBase" id="RU003983"/>
    </source>
</evidence>
<dbReference type="GO" id="GO:0051603">
    <property type="term" value="P:proteolysis involved in protein catabolic process"/>
    <property type="evidence" value="ECO:0007669"/>
    <property type="project" value="TreeGrafter"/>
</dbReference>
<evidence type="ECO:0000313" key="9">
    <source>
        <dbReference type="Proteomes" id="UP000289738"/>
    </source>
</evidence>
<dbReference type="EMBL" id="SDMP01000016">
    <property type="protein sequence ID" value="RYR05777.1"/>
    <property type="molecule type" value="Genomic_DNA"/>
</dbReference>
<keyword evidence="9" id="KW-1185">Reference proteome</keyword>
<dbReference type="GO" id="GO:0016020">
    <property type="term" value="C:membrane"/>
    <property type="evidence" value="ECO:0007669"/>
    <property type="project" value="TreeGrafter"/>
</dbReference>
<gene>
    <name evidence="8" type="ORF">Ahy_B06g085589</name>
</gene>
<dbReference type="AlphaFoldDB" id="A0A444YV23"/>
<dbReference type="Proteomes" id="UP000289738">
    <property type="component" value="Chromosome B06"/>
</dbReference>
<dbReference type="InterPro" id="IPR051156">
    <property type="entry name" value="Mito/Outer_Membr_Metalloprot"/>
</dbReference>
<keyword evidence="5 6" id="KW-0482">Metalloprotease</keyword>
<reference evidence="8 9" key="1">
    <citation type="submission" date="2019-01" db="EMBL/GenBank/DDBJ databases">
        <title>Sequencing of cultivated peanut Arachis hypogaea provides insights into genome evolution and oil improvement.</title>
        <authorList>
            <person name="Chen X."/>
        </authorList>
    </citation>
    <scope>NUCLEOTIDE SEQUENCE [LARGE SCALE GENOMIC DNA]</scope>
    <source>
        <strain evidence="9">cv. Fuhuasheng</strain>
        <tissue evidence="8">Leaves</tissue>
    </source>
</reference>